<evidence type="ECO:0000256" key="4">
    <source>
        <dbReference type="ARBA" id="ARBA00005552"/>
    </source>
</evidence>
<dbReference type="Pfam" id="PF14698">
    <property type="entry name" value="ASL_C2"/>
    <property type="match status" value="1"/>
</dbReference>
<dbReference type="InterPro" id="IPR000362">
    <property type="entry name" value="Fumarate_lyase_fam"/>
</dbReference>
<dbReference type="InterPro" id="IPR009049">
    <property type="entry name" value="Argininosuccinate_lyase"/>
</dbReference>
<keyword evidence="14" id="KW-1185">Reference proteome</keyword>
<dbReference type="InterPro" id="IPR008948">
    <property type="entry name" value="L-Aspartase-like"/>
</dbReference>
<dbReference type="PANTHER" id="PTHR43814:SF1">
    <property type="entry name" value="ARGININOSUCCINATE LYASE"/>
    <property type="match status" value="1"/>
</dbReference>
<dbReference type="GO" id="GO:0042450">
    <property type="term" value="P:L-arginine biosynthetic process via ornithine"/>
    <property type="evidence" value="ECO:0007669"/>
    <property type="project" value="UniProtKB-UniRule"/>
</dbReference>
<comment type="similarity">
    <text evidence="10">Belongs to the lyase 1 family. Argininosuccinate lyase subfamily.</text>
</comment>
<dbReference type="EC" id="4.3.2.1" evidence="5 10"/>
<evidence type="ECO:0000256" key="5">
    <source>
        <dbReference type="ARBA" id="ARBA00012338"/>
    </source>
</evidence>
<dbReference type="NCBIfam" id="TIGR00838">
    <property type="entry name" value="argH"/>
    <property type="match status" value="1"/>
</dbReference>
<dbReference type="PANTHER" id="PTHR43814">
    <property type="entry name" value="ARGININOSUCCINATE LYASE"/>
    <property type="match status" value="1"/>
</dbReference>
<evidence type="ECO:0000256" key="3">
    <source>
        <dbReference type="ARBA" id="ARBA00004941"/>
    </source>
</evidence>
<reference evidence="13" key="1">
    <citation type="submission" date="2021-06" db="EMBL/GenBank/DDBJ databases">
        <title>Description of novel taxa of the family Lachnospiraceae.</title>
        <authorList>
            <person name="Chaplin A.V."/>
            <person name="Sokolova S.R."/>
            <person name="Pikina A.P."/>
            <person name="Korzhanova M."/>
            <person name="Belova V."/>
            <person name="Korostin D."/>
            <person name="Efimov B.A."/>
        </authorList>
    </citation>
    <scope>NUCLEOTIDE SEQUENCE</scope>
    <source>
        <strain evidence="13">ASD5720</strain>
    </source>
</reference>
<dbReference type="InterPro" id="IPR029419">
    <property type="entry name" value="Arg_succ_lyase_C"/>
</dbReference>
<dbReference type="InterPro" id="IPR022761">
    <property type="entry name" value="Fumarate_lyase_N"/>
</dbReference>
<dbReference type="Gene3D" id="1.20.200.10">
    <property type="entry name" value="Fumarase/aspartase (Central domain)"/>
    <property type="match status" value="1"/>
</dbReference>
<evidence type="ECO:0000256" key="10">
    <source>
        <dbReference type="HAMAP-Rule" id="MF_00006"/>
    </source>
</evidence>
<name>A0A949K6B3_9FIRM</name>
<evidence type="ECO:0000256" key="6">
    <source>
        <dbReference type="ARBA" id="ARBA00022490"/>
    </source>
</evidence>
<keyword evidence="9 10" id="KW-0456">Lyase</keyword>
<sequence length="467" mass="53224">MAQLWGGRFTKQTDQLVYDFNASITFDQRFYKQDIEGSVAHVVMMAQQGMLTQEEMKQIVEGLKGIQEDVESGKLQITKEYEDIHSFVEANLIDRIGQVGKKLHTGRSRNDQVALDMKLYVRVGVLEIEALVRELLEVLLHIMEENTQTYMPGFTHLQKAQPVTLAHHLGAYFEMFKRDRERLQDVFKRMNYCPLGAGALAGTTYPLDRNRTAELMGFYGPTLNSMDSVSDRDYVLELLSACSIIMMHLSRFSEEIIIWNSNEYQFVEIDDAFSTGSSIMPQKKNPDIAELVRGKTGRVYGSLMALLTTMKGLPLAYNKDMQEDKEWTFDALDTVKKCIQLFTGMLSTMKFRRDVMETSAKNGFTNATDAADYLVNHGVPFRDAHGIVGRLVLYCIEQNKALDDMTLEEFKSISPVFEEDIYDAISLKTCVDKRITLGAPGKSVMEQVIEQNKQYLGNEWNPFPEKC</sequence>
<feature type="domain" description="Argininosuccinate lyase C-terminal" evidence="12">
    <location>
        <begin position="364"/>
        <end position="432"/>
    </location>
</feature>
<dbReference type="PRINTS" id="PR00149">
    <property type="entry name" value="FUMRATELYASE"/>
</dbReference>
<dbReference type="SUPFAM" id="SSF48557">
    <property type="entry name" value="L-aspartase-like"/>
    <property type="match status" value="1"/>
</dbReference>
<dbReference type="FunFam" id="1.10.275.10:FF:000002">
    <property type="entry name" value="Argininosuccinate lyase"/>
    <property type="match status" value="1"/>
</dbReference>
<evidence type="ECO:0000256" key="7">
    <source>
        <dbReference type="ARBA" id="ARBA00022571"/>
    </source>
</evidence>
<accession>A0A949K6B3</accession>
<dbReference type="AlphaFoldDB" id="A0A949K6B3"/>
<evidence type="ECO:0000256" key="9">
    <source>
        <dbReference type="ARBA" id="ARBA00023239"/>
    </source>
</evidence>
<dbReference type="RefSeq" id="WP_158344126.1">
    <property type="nucleotide sequence ID" value="NZ_JAHQCW010000014.1"/>
</dbReference>
<dbReference type="Gene3D" id="1.10.275.10">
    <property type="entry name" value="Fumarase/aspartase (N-terminal domain)"/>
    <property type="match status" value="1"/>
</dbReference>
<comment type="catalytic activity">
    <reaction evidence="1 10">
        <text>2-(N(omega)-L-arginino)succinate = fumarate + L-arginine</text>
        <dbReference type="Rhea" id="RHEA:24020"/>
        <dbReference type="ChEBI" id="CHEBI:29806"/>
        <dbReference type="ChEBI" id="CHEBI:32682"/>
        <dbReference type="ChEBI" id="CHEBI:57472"/>
        <dbReference type="EC" id="4.3.2.1"/>
    </reaction>
</comment>
<keyword evidence="7 10" id="KW-0055">Arginine biosynthesis</keyword>
<evidence type="ECO:0000313" key="14">
    <source>
        <dbReference type="Proteomes" id="UP000712157"/>
    </source>
</evidence>
<gene>
    <name evidence="10 13" type="primary">argH</name>
    <name evidence="13" type="ORF">KTH89_10010</name>
</gene>
<dbReference type="EMBL" id="JAHQCW010000014">
    <property type="protein sequence ID" value="MBU9736873.1"/>
    <property type="molecule type" value="Genomic_DNA"/>
</dbReference>
<comment type="caution">
    <text evidence="13">The sequence shown here is derived from an EMBL/GenBank/DDBJ whole genome shotgun (WGS) entry which is preliminary data.</text>
</comment>
<dbReference type="HAMAP" id="MF_00006">
    <property type="entry name" value="Arg_succ_lyase"/>
    <property type="match status" value="1"/>
</dbReference>
<dbReference type="GO" id="GO:0004056">
    <property type="term" value="F:argininosuccinate lyase activity"/>
    <property type="evidence" value="ECO:0007669"/>
    <property type="project" value="UniProtKB-UniRule"/>
</dbReference>
<keyword evidence="6 10" id="KW-0963">Cytoplasm</keyword>
<keyword evidence="8 10" id="KW-0028">Amino-acid biosynthesis</keyword>
<dbReference type="Pfam" id="PF00206">
    <property type="entry name" value="Lyase_1"/>
    <property type="match status" value="1"/>
</dbReference>
<dbReference type="PROSITE" id="PS00163">
    <property type="entry name" value="FUMARATE_LYASES"/>
    <property type="match status" value="1"/>
</dbReference>
<dbReference type="CDD" id="cd01359">
    <property type="entry name" value="Argininosuccinate_lyase"/>
    <property type="match status" value="1"/>
</dbReference>
<dbReference type="InterPro" id="IPR024083">
    <property type="entry name" value="Fumarase/histidase_N"/>
</dbReference>
<dbReference type="PRINTS" id="PR00145">
    <property type="entry name" value="ARGSUCLYASE"/>
</dbReference>
<evidence type="ECO:0000313" key="13">
    <source>
        <dbReference type="EMBL" id="MBU9736873.1"/>
    </source>
</evidence>
<organism evidence="13 14">
    <name type="scientific">Diplocloster agilis</name>
    <dbReference type="NCBI Taxonomy" id="2850323"/>
    <lineage>
        <taxon>Bacteria</taxon>
        <taxon>Bacillati</taxon>
        <taxon>Bacillota</taxon>
        <taxon>Clostridia</taxon>
        <taxon>Lachnospirales</taxon>
        <taxon>Lachnospiraceae</taxon>
        <taxon>Diplocloster</taxon>
    </lineage>
</organism>
<evidence type="ECO:0000256" key="2">
    <source>
        <dbReference type="ARBA" id="ARBA00004496"/>
    </source>
</evidence>
<dbReference type="FunFam" id="1.10.40.30:FF:000001">
    <property type="entry name" value="Argininosuccinate lyase"/>
    <property type="match status" value="1"/>
</dbReference>
<protein>
    <recommendedName>
        <fullName evidence="5 10">Argininosuccinate lyase</fullName>
        <shortName evidence="10">ASAL</shortName>
        <ecNumber evidence="5 10">4.3.2.1</ecNumber>
    </recommendedName>
    <alternativeName>
        <fullName evidence="10">Arginosuccinase</fullName>
    </alternativeName>
</protein>
<comment type="pathway">
    <text evidence="3 10">Amino-acid biosynthesis; L-arginine biosynthesis; L-arginine from L-ornithine and carbamoyl phosphate: step 3/3.</text>
</comment>
<dbReference type="GO" id="GO:0005829">
    <property type="term" value="C:cytosol"/>
    <property type="evidence" value="ECO:0007669"/>
    <property type="project" value="TreeGrafter"/>
</dbReference>
<feature type="domain" description="Fumarate lyase N-terminal" evidence="11">
    <location>
        <begin position="7"/>
        <end position="301"/>
    </location>
</feature>
<comment type="similarity">
    <text evidence="4">In the N-terminal section; belongs to the lyase 1 family. Argininosuccinate lyase subfamily.</text>
</comment>
<evidence type="ECO:0000256" key="1">
    <source>
        <dbReference type="ARBA" id="ARBA00000985"/>
    </source>
</evidence>
<evidence type="ECO:0000259" key="12">
    <source>
        <dbReference type="Pfam" id="PF14698"/>
    </source>
</evidence>
<dbReference type="Gene3D" id="1.10.40.30">
    <property type="entry name" value="Fumarase/aspartase (C-terminal domain)"/>
    <property type="match status" value="1"/>
</dbReference>
<dbReference type="InterPro" id="IPR020557">
    <property type="entry name" value="Fumarate_lyase_CS"/>
</dbReference>
<dbReference type="Proteomes" id="UP000712157">
    <property type="component" value="Unassembled WGS sequence"/>
</dbReference>
<dbReference type="FunFam" id="1.20.200.10:FF:000006">
    <property type="entry name" value="Argininosuccinate lyase"/>
    <property type="match status" value="1"/>
</dbReference>
<evidence type="ECO:0000259" key="11">
    <source>
        <dbReference type="Pfam" id="PF00206"/>
    </source>
</evidence>
<proteinExistence type="inferred from homology"/>
<comment type="subcellular location">
    <subcellularLocation>
        <location evidence="2 10">Cytoplasm</location>
    </subcellularLocation>
</comment>
<evidence type="ECO:0000256" key="8">
    <source>
        <dbReference type="ARBA" id="ARBA00022605"/>
    </source>
</evidence>